<proteinExistence type="predicted"/>
<accession>A0ABM9BVC8</accession>
<keyword evidence="3" id="KW-1185">Reference proteome</keyword>
<name>A0ABM9BVC8_9BACL</name>
<dbReference type="InterPro" id="IPR016181">
    <property type="entry name" value="Acyl_CoA_acyltransferase"/>
</dbReference>
<protein>
    <recommendedName>
        <fullName evidence="1">N-acetyltransferase domain-containing protein</fullName>
    </recommendedName>
</protein>
<dbReference type="PROSITE" id="PS51186">
    <property type="entry name" value="GNAT"/>
    <property type="match status" value="1"/>
</dbReference>
<comment type="caution">
    <text evidence="2">The sequence shown here is derived from an EMBL/GenBank/DDBJ whole genome shotgun (WGS) entry which is preliminary data.</text>
</comment>
<dbReference type="Proteomes" id="UP000838686">
    <property type="component" value="Unassembled WGS sequence"/>
</dbReference>
<feature type="domain" description="N-acetyltransferase" evidence="1">
    <location>
        <begin position="1"/>
        <end position="118"/>
    </location>
</feature>
<dbReference type="InterPro" id="IPR000182">
    <property type="entry name" value="GNAT_dom"/>
</dbReference>
<evidence type="ECO:0000259" key="1">
    <source>
        <dbReference type="PROSITE" id="PS51186"/>
    </source>
</evidence>
<organism evidence="2 3">
    <name type="scientific">Paenibacillus plantiphilus</name>
    <dbReference type="NCBI Taxonomy" id="2905650"/>
    <lineage>
        <taxon>Bacteria</taxon>
        <taxon>Bacillati</taxon>
        <taxon>Bacillota</taxon>
        <taxon>Bacilli</taxon>
        <taxon>Bacillales</taxon>
        <taxon>Paenibacillaceae</taxon>
        <taxon>Paenibacillus</taxon>
    </lineage>
</organism>
<reference evidence="2" key="1">
    <citation type="submission" date="2022-01" db="EMBL/GenBank/DDBJ databases">
        <authorList>
            <person name="Criscuolo A."/>
        </authorList>
    </citation>
    <scope>NUCLEOTIDE SEQUENCE</scope>
    <source>
        <strain evidence="2">CIP111893</strain>
    </source>
</reference>
<dbReference type="EMBL" id="CAKMMF010000003">
    <property type="protein sequence ID" value="CAH1195494.1"/>
    <property type="molecule type" value="Genomic_DNA"/>
</dbReference>
<dbReference type="SUPFAM" id="SSF55729">
    <property type="entry name" value="Acyl-CoA N-acyltransferases (Nat)"/>
    <property type="match status" value="1"/>
</dbReference>
<evidence type="ECO:0000313" key="3">
    <source>
        <dbReference type="Proteomes" id="UP000838686"/>
    </source>
</evidence>
<dbReference type="Pfam" id="PF00583">
    <property type="entry name" value="Acetyltransf_1"/>
    <property type="match status" value="1"/>
</dbReference>
<sequence length="253" mass="27763">MVGAEAEGTPVGLAVLELDPDERHAIVHCLFIAEGCRRQGLASDLMKTARLHCSKRNIASIKFAYYSGKAITPAIEAWLHKEGWSAPQLEAVIFHIDSSIAGAGWLRDRALPHGLSLLPWNHIDQNDRGLLAAGGTHAYPAFLSPFKTFAQLEQSNSLGLLSATGIEGWSIAYRIAPDTVLYDALFISPQYQQAGLALVMLSKSIQLQLEAGIPLGVFTVNMSTPVMMKLARQWLAPYAWKMSEKRSCYQQIT</sequence>
<gene>
    <name evidence="2" type="ORF">PAECIP111893_00704</name>
</gene>
<dbReference type="Gene3D" id="3.40.630.30">
    <property type="match status" value="1"/>
</dbReference>
<evidence type="ECO:0000313" key="2">
    <source>
        <dbReference type="EMBL" id="CAH1195494.1"/>
    </source>
</evidence>
<dbReference type="CDD" id="cd04301">
    <property type="entry name" value="NAT_SF"/>
    <property type="match status" value="1"/>
</dbReference>